<evidence type="ECO:0000259" key="3">
    <source>
        <dbReference type="Pfam" id="PF22599"/>
    </source>
</evidence>
<feature type="transmembrane region" description="Helical" evidence="2">
    <location>
        <begin position="47"/>
        <end position="70"/>
    </location>
</feature>
<dbReference type="InterPro" id="IPR054384">
    <property type="entry name" value="SecDF_P1_head"/>
</dbReference>
<dbReference type="Proteomes" id="UP000001918">
    <property type="component" value="Chromosome"/>
</dbReference>
<protein>
    <recommendedName>
        <fullName evidence="3">SecDF P1 head subdomain domain-containing protein</fullName>
    </recommendedName>
</protein>
<dbReference type="RefSeq" id="WP_012854703.1">
    <property type="nucleotide sequence ID" value="NC_013510.1"/>
</dbReference>
<keyword evidence="5" id="KW-1185">Reference proteome</keyword>
<reference evidence="4 5" key="1">
    <citation type="journal article" date="2011" name="Stand. Genomic Sci.">
        <title>Complete genome sequence of Thermomonospora curvata type strain (B9).</title>
        <authorList>
            <person name="Chertkov O."/>
            <person name="Sikorski J."/>
            <person name="Nolan M."/>
            <person name="Lapidus A."/>
            <person name="Lucas S."/>
            <person name="Del Rio T.G."/>
            <person name="Tice H."/>
            <person name="Cheng J.F."/>
            <person name="Goodwin L."/>
            <person name="Pitluck S."/>
            <person name="Liolios K."/>
            <person name="Ivanova N."/>
            <person name="Mavromatis K."/>
            <person name="Mikhailova N."/>
            <person name="Ovchinnikova G."/>
            <person name="Pati A."/>
            <person name="Chen A."/>
            <person name="Palaniappan K."/>
            <person name="Djao O.D."/>
            <person name="Land M."/>
            <person name="Hauser L."/>
            <person name="Chang Y.J."/>
            <person name="Jeffries C.D."/>
            <person name="Brettin T."/>
            <person name="Han C."/>
            <person name="Detter J.C."/>
            <person name="Rohde M."/>
            <person name="Goker M."/>
            <person name="Woyke T."/>
            <person name="Bristow J."/>
            <person name="Eisen J.A."/>
            <person name="Markowitz V."/>
            <person name="Hugenholtz P."/>
            <person name="Klenk H.P."/>
            <person name="Kyrpides N.C."/>
        </authorList>
    </citation>
    <scope>NUCLEOTIDE SEQUENCE [LARGE SCALE GENOMIC DNA]</scope>
    <source>
        <strain evidence="5">ATCC 19995 / DSM 43183 / JCM 3096 / KCTC 9072 / NBRC 15933 / NCIMB 10081 / Henssen B9</strain>
    </source>
</reference>
<gene>
    <name evidence="4" type="ordered locus">Tcur_4393</name>
</gene>
<proteinExistence type="predicted"/>
<evidence type="ECO:0000313" key="4">
    <source>
        <dbReference type="EMBL" id="ACY99920.1"/>
    </source>
</evidence>
<organism evidence="4 5">
    <name type="scientific">Thermomonospora curvata (strain ATCC 19995 / DSM 43183 / JCM 3096 / KCTC 9072 / NBRC 15933 / NCIMB 10081 / Henssen B9)</name>
    <dbReference type="NCBI Taxonomy" id="471852"/>
    <lineage>
        <taxon>Bacteria</taxon>
        <taxon>Bacillati</taxon>
        <taxon>Actinomycetota</taxon>
        <taxon>Actinomycetes</taxon>
        <taxon>Streptosporangiales</taxon>
        <taxon>Thermomonosporaceae</taxon>
        <taxon>Thermomonospora</taxon>
    </lineage>
</organism>
<dbReference type="Gene3D" id="3.30.1360.200">
    <property type="match status" value="1"/>
</dbReference>
<dbReference type="KEGG" id="tcu:Tcur_4393"/>
<feature type="region of interest" description="Disordered" evidence="1">
    <location>
        <begin position="1"/>
        <end position="22"/>
    </location>
</feature>
<dbReference type="EMBL" id="CP001738">
    <property type="protein sequence ID" value="ACY99920.1"/>
    <property type="molecule type" value="Genomic_DNA"/>
</dbReference>
<dbReference type="STRING" id="471852.Tcur_4393"/>
<dbReference type="HOGENOM" id="CLU_1304383_0_0_11"/>
<evidence type="ECO:0000256" key="2">
    <source>
        <dbReference type="SAM" id="Phobius"/>
    </source>
</evidence>
<keyword evidence="2" id="KW-0472">Membrane</keyword>
<sequence length="211" mass="22212">MAPPAEESAAPPDRRAAERARRAAALRRLQEQRRARAGLRSTRRRPALAAVVVTLAALIITITLTGALIVTAERPEPVPLASPLHIYPVTQVVAGACPAGTQGITEQTTPSEARCYHLSSGIAIRQVAGLRVQPGRTAGSYDVAIDLIAADRRAFGELTRIAAGRSVAFVVNGRLVTAPRVEVPITDGKVVVTGSLGRAEADRLVSILRGP</sequence>
<accession>D1A446</accession>
<feature type="compositionally biased region" description="Basic and acidic residues" evidence="1">
    <location>
        <begin position="12"/>
        <end position="21"/>
    </location>
</feature>
<dbReference type="eggNOG" id="COG0342">
    <property type="taxonomic scope" value="Bacteria"/>
</dbReference>
<dbReference type="OrthoDB" id="3481733at2"/>
<name>D1A446_THECD</name>
<evidence type="ECO:0000313" key="5">
    <source>
        <dbReference type="Proteomes" id="UP000001918"/>
    </source>
</evidence>
<feature type="domain" description="SecDF P1 head subdomain" evidence="3">
    <location>
        <begin position="126"/>
        <end position="210"/>
    </location>
</feature>
<dbReference type="AlphaFoldDB" id="D1A446"/>
<feature type="compositionally biased region" description="Low complexity" evidence="1">
    <location>
        <begin position="1"/>
        <end position="11"/>
    </location>
</feature>
<dbReference type="Pfam" id="PF22599">
    <property type="entry name" value="SecDF_P1_head"/>
    <property type="match status" value="1"/>
</dbReference>
<evidence type="ECO:0000256" key="1">
    <source>
        <dbReference type="SAM" id="MobiDB-lite"/>
    </source>
</evidence>
<keyword evidence="2" id="KW-0812">Transmembrane</keyword>
<keyword evidence="2" id="KW-1133">Transmembrane helix</keyword>